<dbReference type="InterPro" id="IPR011659">
    <property type="entry name" value="WD40"/>
</dbReference>
<dbReference type="InterPro" id="IPR011042">
    <property type="entry name" value="6-blade_b-propeller_TolB-like"/>
</dbReference>
<comment type="similarity">
    <text evidence="1">Belongs to the TolB family.</text>
</comment>
<evidence type="ECO:0000313" key="2">
    <source>
        <dbReference type="EMBL" id="MBD3327154.1"/>
    </source>
</evidence>
<dbReference type="Pfam" id="PF07676">
    <property type="entry name" value="PD40"/>
    <property type="match status" value="3"/>
</dbReference>
<dbReference type="PANTHER" id="PTHR36842:SF1">
    <property type="entry name" value="PROTEIN TOLB"/>
    <property type="match status" value="1"/>
</dbReference>
<accession>A0A9D5JZM4</accession>
<dbReference type="AlphaFoldDB" id="A0A9D5JZM4"/>
<comment type="caution">
    <text evidence="2">The sequence shown here is derived from an EMBL/GenBank/DDBJ whole genome shotgun (WGS) entry which is preliminary data.</text>
</comment>
<gene>
    <name evidence="2" type="ORF">GF339_21390</name>
</gene>
<reference evidence="2" key="1">
    <citation type="submission" date="2019-11" db="EMBL/GenBank/DDBJ databases">
        <title>Microbial mats filling the niche in hypersaline microbial mats.</title>
        <authorList>
            <person name="Wong H.L."/>
            <person name="Macleod F.I."/>
            <person name="White R.A. III"/>
            <person name="Burns B.P."/>
        </authorList>
    </citation>
    <scope>NUCLEOTIDE SEQUENCE</scope>
    <source>
        <strain evidence="2">Rbin_158</strain>
    </source>
</reference>
<dbReference type="Gene3D" id="2.120.10.30">
    <property type="entry name" value="TolB, C-terminal domain"/>
    <property type="match status" value="2"/>
</dbReference>
<sequence length="361" mass="40377">MNMVTTGGNIRWQYRTSTLESVHHQASANALLILKVNCQEIEKVEYQWLGFILLVVLLCGCQSTRVPDCAGQTGCIAFTSNRHRGDYHIYVMRPDGSNLVRIAPGTVPAWSPDGKQIAFEWEADTTDYIHVMNTDGSNLTRLTDNQFSEGLPKWSPDGQHISFHYNNAICFVRIGETNQWCYDPPGLSVWGHDWAPDGRRVVFGARSENEINYAIFTIDTRCIGGPSDCEPQLLRLTDNTGWVGPPAWSPDGTRIAYVCGPTMYDETICIMDTSGTLLIQLSVDQWEPYWLTWSPDSTQIAFGTSDEFWDEIYVVDVDGSNIITVTESGNIWIAGSAELPLRTSSTSTQPDWWGAMEGHSE</sequence>
<dbReference type="Proteomes" id="UP000649604">
    <property type="component" value="Unassembled WGS sequence"/>
</dbReference>
<evidence type="ECO:0000256" key="1">
    <source>
        <dbReference type="ARBA" id="ARBA00009820"/>
    </source>
</evidence>
<dbReference type="EMBL" id="WJJP01000696">
    <property type="protein sequence ID" value="MBD3327154.1"/>
    <property type="molecule type" value="Genomic_DNA"/>
</dbReference>
<dbReference type="PANTHER" id="PTHR36842">
    <property type="entry name" value="PROTEIN TOLB HOMOLOG"/>
    <property type="match status" value="1"/>
</dbReference>
<evidence type="ECO:0008006" key="4">
    <source>
        <dbReference type="Google" id="ProtNLM"/>
    </source>
</evidence>
<name>A0A9D5JZM4_9BACT</name>
<dbReference type="SUPFAM" id="SSF82171">
    <property type="entry name" value="DPP6 N-terminal domain-like"/>
    <property type="match status" value="1"/>
</dbReference>
<evidence type="ECO:0000313" key="3">
    <source>
        <dbReference type="Proteomes" id="UP000649604"/>
    </source>
</evidence>
<protein>
    <recommendedName>
        <fullName evidence="4">Dipeptidylpeptidase IV N-terminal domain-containing protein</fullName>
    </recommendedName>
</protein>
<organism evidence="2 3">
    <name type="scientific">candidate division KSB3 bacterium</name>
    <dbReference type="NCBI Taxonomy" id="2044937"/>
    <lineage>
        <taxon>Bacteria</taxon>
        <taxon>candidate division KSB3</taxon>
    </lineage>
</organism>
<proteinExistence type="inferred from homology"/>